<evidence type="ECO:0000313" key="12">
    <source>
        <dbReference type="EMBL" id="NJJ04117.1"/>
    </source>
</evidence>
<dbReference type="Pfam" id="PF00085">
    <property type="entry name" value="Thioredoxin"/>
    <property type="match status" value="1"/>
</dbReference>
<dbReference type="EMBL" id="JAAUVV010000012">
    <property type="protein sequence ID" value="NJJ04117.1"/>
    <property type="molecule type" value="Genomic_DNA"/>
</dbReference>
<dbReference type="PANTHER" id="PTHR45663:SF11">
    <property type="entry name" value="GEO12009P1"/>
    <property type="match status" value="1"/>
</dbReference>
<comment type="function">
    <text evidence="1">Participates in various redox reactions through the reversible oxidation of its active center dithiol to a disulfide and catalyzes dithiol-disulfide exchange reactions.</text>
</comment>
<dbReference type="GO" id="GO:0015035">
    <property type="term" value="F:protein-disulfide reductase activity"/>
    <property type="evidence" value="ECO:0007669"/>
    <property type="project" value="UniProtKB-UniRule"/>
</dbReference>
<gene>
    <name evidence="12" type="primary">trxA</name>
    <name evidence="12" type="ORF">HC138_07125</name>
    <name evidence="13" type="ORF">I6L55_04655</name>
</gene>
<keyword evidence="4" id="KW-0249">Electron transport</keyword>
<evidence type="ECO:0000259" key="11">
    <source>
        <dbReference type="PROSITE" id="PS51352"/>
    </source>
</evidence>
<dbReference type="GeneID" id="92749471"/>
<evidence type="ECO:0000256" key="8">
    <source>
        <dbReference type="PIRNR" id="PIRNR000077"/>
    </source>
</evidence>
<dbReference type="Proteomes" id="UP000683520">
    <property type="component" value="Chromosome"/>
</dbReference>
<dbReference type="PROSITE" id="PS00194">
    <property type="entry name" value="THIOREDOXIN_1"/>
    <property type="match status" value="1"/>
</dbReference>
<evidence type="ECO:0000313" key="13">
    <source>
        <dbReference type="EMBL" id="QXB19359.1"/>
    </source>
</evidence>
<evidence type="ECO:0000313" key="15">
    <source>
        <dbReference type="Proteomes" id="UP000683520"/>
    </source>
</evidence>
<evidence type="ECO:0000256" key="5">
    <source>
        <dbReference type="ARBA" id="ARBA00023157"/>
    </source>
</evidence>
<feature type="site" description="Contributes to redox potential value" evidence="9">
    <location>
        <position position="33"/>
    </location>
</feature>
<dbReference type="PRINTS" id="PR00421">
    <property type="entry name" value="THIOREDOXIN"/>
</dbReference>
<protein>
    <recommendedName>
        <fullName evidence="7 8">Thioredoxin</fullName>
    </recommendedName>
</protein>
<dbReference type="GO" id="GO:0005829">
    <property type="term" value="C:cytosol"/>
    <property type="evidence" value="ECO:0007669"/>
    <property type="project" value="TreeGrafter"/>
</dbReference>
<feature type="site" description="Contributes to redox potential value" evidence="9">
    <location>
        <position position="34"/>
    </location>
</feature>
<dbReference type="CDD" id="cd02947">
    <property type="entry name" value="TRX_family"/>
    <property type="match status" value="1"/>
</dbReference>
<evidence type="ECO:0000256" key="7">
    <source>
        <dbReference type="NCBIfam" id="TIGR01068"/>
    </source>
</evidence>
<evidence type="ECO:0000256" key="4">
    <source>
        <dbReference type="ARBA" id="ARBA00022982"/>
    </source>
</evidence>
<dbReference type="SUPFAM" id="SSF52833">
    <property type="entry name" value="Thioredoxin-like"/>
    <property type="match status" value="1"/>
</dbReference>
<keyword evidence="6 10" id="KW-0676">Redox-active center</keyword>
<dbReference type="Proteomes" id="UP000591626">
    <property type="component" value="Unassembled WGS sequence"/>
</dbReference>
<evidence type="ECO:0000256" key="2">
    <source>
        <dbReference type="ARBA" id="ARBA00008987"/>
    </source>
</evidence>
<keyword evidence="5 10" id="KW-1015">Disulfide bond</keyword>
<evidence type="ECO:0000256" key="9">
    <source>
        <dbReference type="PIRSR" id="PIRSR000077-1"/>
    </source>
</evidence>
<feature type="disulfide bond" description="Redox-active" evidence="10">
    <location>
        <begin position="32"/>
        <end position="35"/>
    </location>
</feature>
<name>A0AAP6XMW0_9CORY</name>
<dbReference type="RefSeq" id="WP_070421904.1">
    <property type="nucleotide sequence ID" value="NZ_CP047198.1"/>
</dbReference>
<dbReference type="GO" id="GO:0045454">
    <property type="term" value="P:cell redox homeostasis"/>
    <property type="evidence" value="ECO:0007669"/>
    <property type="project" value="TreeGrafter"/>
</dbReference>
<dbReference type="NCBIfam" id="TIGR01068">
    <property type="entry name" value="thioredoxin"/>
    <property type="match status" value="1"/>
</dbReference>
<dbReference type="PANTHER" id="PTHR45663">
    <property type="entry name" value="GEO12009P1"/>
    <property type="match status" value="1"/>
</dbReference>
<organism evidence="12 14">
    <name type="scientific">Corynebacterium coyleae</name>
    <dbReference type="NCBI Taxonomy" id="53374"/>
    <lineage>
        <taxon>Bacteria</taxon>
        <taxon>Bacillati</taxon>
        <taxon>Actinomycetota</taxon>
        <taxon>Actinomycetes</taxon>
        <taxon>Mycobacteriales</taxon>
        <taxon>Corynebacteriaceae</taxon>
        <taxon>Corynebacterium</taxon>
    </lineage>
</organism>
<dbReference type="InterPro" id="IPR017937">
    <property type="entry name" value="Thioredoxin_CS"/>
</dbReference>
<evidence type="ECO:0000256" key="1">
    <source>
        <dbReference type="ARBA" id="ARBA00003318"/>
    </source>
</evidence>
<dbReference type="Gene3D" id="3.40.30.10">
    <property type="entry name" value="Glutaredoxin"/>
    <property type="match status" value="1"/>
</dbReference>
<dbReference type="PIRSF" id="PIRSF000077">
    <property type="entry name" value="Thioredoxin"/>
    <property type="match status" value="1"/>
</dbReference>
<feature type="domain" description="Thioredoxin" evidence="11">
    <location>
        <begin position="1"/>
        <end position="108"/>
    </location>
</feature>
<reference evidence="13 15" key="2">
    <citation type="submission" date="2021-06" db="EMBL/GenBank/DDBJ databases">
        <title>FDA dAtabase for Regulatory Grade micrObial Sequences (FDA-ARGOS): Supporting development and validation of Infectious Disease Dx tests.</title>
        <authorList>
            <person name="Sproer C."/>
            <person name="Gronow S."/>
            <person name="Severitt S."/>
            <person name="Schroder I."/>
            <person name="Tallon L."/>
            <person name="Sadzewicz L."/>
            <person name="Zhao X."/>
            <person name="Boylan J."/>
            <person name="Ott S."/>
            <person name="Bowen H."/>
            <person name="Vavikolanu K."/>
            <person name="Mehta A."/>
            <person name="Aluvathingal J."/>
            <person name="Nadendla S."/>
            <person name="Lowell S."/>
            <person name="Myers T."/>
            <person name="Yan Y."/>
        </authorList>
    </citation>
    <scope>NUCLEOTIDE SEQUENCE [LARGE SCALE GENOMIC DNA]</scope>
    <source>
        <strain evidence="13 15">FDAARGOS 1425</strain>
    </source>
</reference>
<evidence type="ECO:0000256" key="6">
    <source>
        <dbReference type="ARBA" id="ARBA00023284"/>
    </source>
</evidence>
<reference evidence="12 14" key="1">
    <citation type="submission" date="2020-03" db="EMBL/GenBank/DDBJ databases">
        <title>Draft genome sequences of bacterial isolates from the female urobiome.</title>
        <authorList>
            <person name="Miller-Ensminger T."/>
            <person name="Wolfe A.J."/>
            <person name="Putonti C."/>
        </authorList>
    </citation>
    <scope>NUCLEOTIDE SEQUENCE [LARGE SCALE GENOMIC DNA]</scope>
    <source>
        <strain evidence="12 14">UMB8490</strain>
    </source>
</reference>
<evidence type="ECO:0000313" key="14">
    <source>
        <dbReference type="Proteomes" id="UP000591626"/>
    </source>
</evidence>
<dbReference type="PROSITE" id="PS51352">
    <property type="entry name" value="THIOREDOXIN_2"/>
    <property type="match status" value="1"/>
</dbReference>
<feature type="active site" description="Nucleophile" evidence="9">
    <location>
        <position position="32"/>
    </location>
</feature>
<dbReference type="InterPro" id="IPR036249">
    <property type="entry name" value="Thioredoxin-like_sf"/>
</dbReference>
<comment type="similarity">
    <text evidence="2 8">Belongs to the thioredoxin family.</text>
</comment>
<feature type="site" description="Deprotonates C-terminal active site Cys" evidence="9">
    <location>
        <position position="26"/>
    </location>
</feature>
<evidence type="ECO:0000256" key="3">
    <source>
        <dbReference type="ARBA" id="ARBA00022448"/>
    </source>
</evidence>
<sequence>MSAPVDVTQATFKSEVIESDTPVLVDFWAEWCGPCRKLSPLLDEIASEMAGQVKVAKVNVDNERTLGAMFQVMSIPTVLLFKDGKRVDEFVGLRPKSEIVAKIQAQLDA</sequence>
<dbReference type="FunFam" id="3.40.30.10:FF:000001">
    <property type="entry name" value="Thioredoxin"/>
    <property type="match status" value="1"/>
</dbReference>
<accession>A0AAP6XMW0</accession>
<dbReference type="InterPro" id="IPR005746">
    <property type="entry name" value="Thioredoxin"/>
</dbReference>
<dbReference type="EMBL" id="CP077302">
    <property type="protein sequence ID" value="QXB19359.1"/>
    <property type="molecule type" value="Genomic_DNA"/>
</dbReference>
<dbReference type="AlphaFoldDB" id="A0AAP6XMW0"/>
<feature type="active site" description="Nucleophile" evidence="9">
    <location>
        <position position="35"/>
    </location>
</feature>
<keyword evidence="3" id="KW-0813">Transport</keyword>
<keyword evidence="15" id="KW-1185">Reference proteome</keyword>
<proteinExistence type="inferred from homology"/>
<dbReference type="InterPro" id="IPR013766">
    <property type="entry name" value="Thioredoxin_domain"/>
</dbReference>
<evidence type="ECO:0000256" key="10">
    <source>
        <dbReference type="PIRSR" id="PIRSR000077-4"/>
    </source>
</evidence>